<keyword evidence="3" id="KW-1185">Reference proteome</keyword>
<feature type="non-terminal residue" evidence="2">
    <location>
        <position position="1"/>
    </location>
</feature>
<sequence>QDEFNVRGDIVVPFEESEAQFDVSDESSVCLASGSDDSILKATDDDIEQGCRKPYTPRRSDRLTFLDKTVCARACARLLKVGQTVLQKLRNGEAVYTMKCRQRPPRHPAWGFALVGETGQKWRSVVQYLWYVYHSSAEFLPTDFVKGFKTCQMERNSIETAFPTQSQEEEVLRSVNSFVGSLHTYNSDVEVHLIGPGFFKGERRSLQHGSRTEMFYEYRAYCTSISNEEPASFSCFLRVANKILGPGVRGGYLRFRKPSEHAVCNTCVRLKRKLRFAKGQMSHNGRDDESAVRAWTTHVLSQWLDRQVYWALRSLSQAWCRRQVGDCVLPQGHEDLDQIFSVQASMISRSEFDTPDQLIDLLDSATRPDSESGKVGQIRLALRKDLSPASYGSCSVQEIRGSRAGPDDVLLLAKRYMADPEPYKVATVLTADQAFLLRRSFAQPAGVSDRRTISDRVVKNIRGKVPSLLKQGSLSMEAAAYLTGWCGGTLVKKPRPSSYRFLTNRIQTVDPGPSIVWAKHGREMHLDLKCQNDEEEAASETDGEADGVVDLALDD</sequence>
<gene>
    <name evidence="2" type="ORF">SCF082_LOCUS35555</name>
</gene>
<organism evidence="2 3">
    <name type="scientific">Durusdinium trenchii</name>
    <dbReference type="NCBI Taxonomy" id="1381693"/>
    <lineage>
        <taxon>Eukaryota</taxon>
        <taxon>Sar</taxon>
        <taxon>Alveolata</taxon>
        <taxon>Dinophyceae</taxon>
        <taxon>Suessiales</taxon>
        <taxon>Symbiodiniaceae</taxon>
        <taxon>Durusdinium</taxon>
    </lineage>
</organism>
<evidence type="ECO:0008006" key="4">
    <source>
        <dbReference type="Google" id="ProtNLM"/>
    </source>
</evidence>
<dbReference type="EMBL" id="CAXAMM010034003">
    <property type="protein sequence ID" value="CAK9072178.1"/>
    <property type="molecule type" value="Genomic_DNA"/>
</dbReference>
<protein>
    <recommendedName>
        <fullName evidence="4">RNA-dependent RNA polymerase</fullName>
    </recommendedName>
</protein>
<name>A0ABP0P801_9DINO</name>
<proteinExistence type="predicted"/>
<evidence type="ECO:0000313" key="2">
    <source>
        <dbReference type="EMBL" id="CAK9072178.1"/>
    </source>
</evidence>
<accession>A0ABP0P801</accession>
<dbReference type="Proteomes" id="UP001642464">
    <property type="component" value="Unassembled WGS sequence"/>
</dbReference>
<reference evidence="2 3" key="1">
    <citation type="submission" date="2024-02" db="EMBL/GenBank/DDBJ databases">
        <authorList>
            <person name="Chen Y."/>
            <person name="Shah S."/>
            <person name="Dougan E. K."/>
            <person name="Thang M."/>
            <person name="Chan C."/>
        </authorList>
    </citation>
    <scope>NUCLEOTIDE SEQUENCE [LARGE SCALE GENOMIC DNA]</scope>
</reference>
<feature type="region of interest" description="Disordered" evidence="1">
    <location>
        <begin position="533"/>
        <end position="555"/>
    </location>
</feature>
<evidence type="ECO:0000313" key="3">
    <source>
        <dbReference type="Proteomes" id="UP001642464"/>
    </source>
</evidence>
<comment type="caution">
    <text evidence="2">The sequence shown here is derived from an EMBL/GenBank/DDBJ whole genome shotgun (WGS) entry which is preliminary data.</text>
</comment>
<evidence type="ECO:0000256" key="1">
    <source>
        <dbReference type="SAM" id="MobiDB-lite"/>
    </source>
</evidence>